<gene>
    <name evidence="2" type="ORF">ACJIZ3_004170</name>
</gene>
<dbReference type="Proteomes" id="UP001634393">
    <property type="component" value="Unassembled WGS sequence"/>
</dbReference>
<evidence type="ECO:0000313" key="3">
    <source>
        <dbReference type="Proteomes" id="UP001634393"/>
    </source>
</evidence>
<feature type="compositionally biased region" description="Basic residues" evidence="1">
    <location>
        <begin position="52"/>
        <end position="61"/>
    </location>
</feature>
<evidence type="ECO:0000313" key="2">
    <source>
        <dbReference type="EMBL" id="KAL3818265.1"/>
    </source>
</evidence>
<sequence length="83" mass="9033">MNVPHHDSHKTSTHNTNNGGAAITHGHGFAKTEKKKTEGHNGHCLPKMNKNNLKKNKKKGHNKSDCGSSSDSESDDDVKCSKK</sequence>
<evidence type="ECO:0000256" key="1">
    <source>
        <dbReference type="SAM" id="MobiDB-lite"/>
    </source>
</evidence>
<proteinExistence type="predicted"/>
<reference evidence="2 3" key="1">
    <citation type="submission" date="2024-12" db="EMBL/GenBank/DDBJ databases">
        <title>The unique morphological basis and parallel evolutionary history of personate flowers in Penstemon.</title>
        <authorList>
            <person name="Depatie T.H."/>
            <person name="Wessinger C.A."/>
        </authorList>
    </citation>
    <scope>NUCLEOTIDE SEQUENCE [LARGE SCALE GENOMIC DNA]</scope>
    <source>
        <strain evidence="2">WTNN_2</strain>
        <tissue evidence="2">Leaf</tissue>
    </source>
</reference>
<organism evidence="2 3">
    <name type="scientific">Penstemon smallii</name>
    <dbReference type="NCBI Taxonomy" id="265156"/>
    <lineage>
        <taxon>Eukaryota</taxon>
        <taxon>Viridiplantae</taxon>
        <taxon>Streptophyta</taxon>
        <taxon>Embryophyta</taxon>
        <taxon>Tracheophyta</taxon>
        <taxon>Spermatophyta</taxon>
        <taxon>Magnoliopsida</taxon>
        <taxon>eudicotyledons</taxon>
        <taxon>Gunneridae</taxon>
        <taxon>Pentapetalae</taxon>
        <taxon>asterids</taxon>
        <taxon>lamiids</taxon>
        <taxon>Lamiales</taxon>
        <taxon>Plantaginaceae</taxon>
        <taxon>Cheloneae</taxon>
        <taxon>Penstemon</taxon>
    </lineage>
</organism>
<feature type="region of interest" description="Disordered" evidence="1">
    <location>
        <begin position="1"/>
        <end position="83"/>
    </location>
</feature>
<comment type="caution">
    <text evidence="2">The sequence shown here is derived from an EMBL/GenBank/DDBJ whole genome shotgun (WGS) entry which is preliminary data.</text>
</comment>
<accession>A0ABD3S1A1</accession>
<keyword evidence="3" id="KW-1185">Reference proteome</keyword>
<feature type="compositionally biased region" description="Basic and acidic residues" evidence="1">
    <location>
        <begin position="30"/>
        <end position="41"/>
    </location>
</feature>
<feature type="compositionally biased region" description="Basic and acidic residues" evidence="1">
    <location>
        <begin position="1"/>
        <end position="10"/>
    </location>
</feature>
<dbReference type="EMBL" id="JBJXBP010000007">
    <property type="protein sequence ID" value="KAL3818265.1"/>
    <property type="molecule type" value="Genomic_DNA"/>
</dbReference>
<name>A0ABD3S1A1_9LAMI</name>
<dbReference type="AlphaFoldDB" id="A0ABD3S1A1"/>
<protein>
    <submittedName>
        <fullName evidence="2">Uncharacterized protein</fullName>
    </submittedName>
</protein>